<dbReference type="Proteomes" id="UP000023152">
    <property type="component" value="Unassembled WGS sequence"/>
</dbReference>
<comment type="caution">
    <text evidence="3">The sequence shown here is derived from an EMBL/GenBank/DDBJ whole genome shotgun (WGS) entry which is preliminary data.</text>
</comment>
<keyword evidence="1" id="KW-0472">Membrane</keyword>
<reference evidence="3 4" key="1">
    <citation type="journal article" date="2013" name="Curr. Biol.">
        <title>The Genome of the Foraminiferan Reticulomyxa filosa.</title>
        <authorList>
            <person name="Glockner G."/>
            <person name="Hulsmann N."/>
            <person name="Schleicher M."/>
            <person name="Noegel A.A."/>
            <person name="Eichinger L."/>
            <person name="Gallinger C."/>
            <person name="Pawlowski J."/>
            <person name="Sierra R."/>
            <person name="Euteneuer U."/>
            <person name="Pillet L."/>
            <person name="Moustafa A."/>
            <person name="Platzer M."/>
            <person name="Groth M."/>
            <person name="Szafranski K."/>
            <person name="Schliwa M."/>
        </authorList>
    </citation>
    <scope>NUCLEOTIDE SEQUENCE [LARGE SCALE GENOMIC DNA]</scope>
</reference>
<dbReference type="SUPFAM" id="SSF53901">
    <property type="entry name" value="Thiolase-like"/>
    <property type="match status" value="1"/>
</dbReference>
<dbReference type="GO" id="GO:0016746">
    <property type="term" value="F:acyltransferase activity"/>
    <property type="evidence" value="ECO:0007669"/>
    <property type="project" value="InterPro"/>
</dbReference>
<evidence type="ECO:0000313" key="4">
    <source>
        <dbReference type="Proteomes" id="UP000023152"/>
    </source>
</evidence>
<dbReference type="InterPro" id="IPR055140">
    <property type="entry name" value="Thiolase_C_2"/>
</dbReference>
<organism evidence="3 4">
    <name type="scientific">Reticulomyxa filosa</name>
    <dbReference type="NCBI Taxonomy" id="46433"/>
    <lineage>
        <taxon>Eukaryota</taxon>
        <taxon>Sar</taxon>
        <taxon>Rhizaria</taxon>
        <taxon>Retaria</taxon>
        <taxon>Foraminifera</taxon>
        <taxon>Monothalamids</taxon>
        <taxon>Reticulomyxidae</taxon>
        <taxon>Reticulomyxa</taxon>
    </lineage>
</organism>
<dbReference type="Gene3D" id="3.40.47.10">
    <property type="match status" value="1"/>
</dbReference>
<gene>
    <name evidence="3" type="ORF">RFI_01235</name>
</gene>
<evidence type="ECO:0000259" key="2">
    <source>
        <dbReference type="Pfam" id="PF22691"/>
    </source>
</evidence>
<dbReference type="PANTHER" id="PTHR42870:SF2">
    <property type="entry name" value="LIPID-TRANSFER PROTEIN, PUTATIVE-RELATED"/>
    <property type="match status" value="1"/>
</dbReference>
<name>X6PB97_RETFI</name>
<keyword evidence="1" id="KW-0812">Transmembrane</keyword>
<feature type="transmembrane region" description="Helical" evidence="1">
    <location>
        <begin position="297"/>
        <end position="320"/>
    </location>
</feature>
<protein>
    <submittedName>
        <fullName evidence="3">Nonspecific lipid-transfer protein</fullName>
    </submittedName>
</protein>
<dbReference type="InterPro" id="IPR016039">
    <property type="entry name" value="Thiolase-like"/>
</dbReference>
<dbReference type="AlphaFoldDB" id="X6PB97"/>
<sequence length="340" mass="38716">MCGDSGRRRSVVNVIQTILRKSGHNLSKPIAQHSVACHTQWVLCFLFKNKTKKQQNKNNQKRYDQYAQWHLNKYNIKRETLAMCPVLMSQNSLYHPYSMYNSSGATASYTLEEVINSKQIGKVTNLLECARRVASAHSNIRIRVQFADGGAAIVVCDQQFISAHRKKTGDGKNIVILGGGEGGGRLVCFFSQWSLFPREKIEESDLSCELACDIAFEECQLRTSDIQWFGLYDCFPVCLIRAIEAVGLAPRGKGANYIRHNYEQLVQLQKKNNFSRLPEDVMNQFVHQFPINTHGGLLAFGTFAFCFSLSIASNIFNYILQKRQNKSWIVFFILQTIDDF</sequence>
<accession>X6PB97</accession>
<proteinExistence type="predicted"/>
<keyword evidence="4" id="KW-1185">Reference proteome</keyword>
<dbReference type="OrthoDB" id="542135at2759"/>
<feature type="domain" description="Thiolase C-terminal" evidence="2">
    <location>
        <begin position="209"/>
        <end position="260"/>
    </location>
</feature>
<evidence type="ECO:0000313" key="3">
    <source>
        <dbReference type="EMBL" id="ETO35825.1"/>
    </source>
</evidence>
<dbReference type="PANTHER" id="PTHR42870">
    <property type="entry name" value="ACETYL-COA C-ACETYLTRANSFERASE"/>
    <property type="match status" value="1"/>
</dbReference>
<dbReference type="Pfam" id="PF22691">
    <property type="entry name" value="Thiolase_C_1"/>
    <property type="match status" value="1"/>
</dbReference>
<keyword evidence="1" id="KW-1133">Transmembrane helix</keyword>
<evidence type="ECO:0000256" key="1">
    <source>
        <dbReference type="SAM" id="Phobius"/>
    </source>
</evidence>
<dbReference type="EMBL" id="ASPP01001245">
    <property type="protein sequence ID" value="ETO35825.1"/>
    <property type="molecule type" value="Genomic_DNA"/>
</dbReference>